<comment type="caution">
    <text evidence="1">The sequence shown here is derived from an EMBL/GenBank/DDBJ whole genome shotgun (WGS) entry which is preliminary data.</text>
</comment>
<reference evidence="1 2" key="1">
    <citation type="submission" date="2016-01" db="EMBL/GenBank/DDBJ databases">
        <title>The new phylogeny of the genus Mycobacterium.</title>
        <authorList>
            <person name="Tarcisio F."/>
            <person name="Conor M."/>
            <person name="Antonella G."/>
            <person name="Elisabetta G."/>
            <person name="Giulia F.S."/>
            <person name="Sara T."/>
            <person name="Anna F."/>
            <person name="Clotilde B."/>
            <person name="Roberto B."/>
            <person name="Veronica D.S."/>
            <person name="Fabio R."/>
            <person name="Monica P."/>
            <person name="Olivier J."/>
            <person name="Enrico T."/>
            <person name="Nicola S."/>
        </authorList>
    </citation>
    <scope>NUCLEOTIDE SEQUENCE [LARGE SCALE GENOMIC DNA]</scope>
    <source>
        <strain evidence="1 2">ATCC 700010</strain>
    </source>
</reference>
<accession>A0A1X2FBZ0</accession>
<gene>
    <name evidence="1" type="ORF">AWC31_00450</name>
</gene>
<evidence type="ECO:0000313" key="1">
    <source>
        <dbReference type="EMBL" id="ORX15897.1"/>
    </source>
</evidence>
<protein>
    <submittedName>
        <fullName evidence="1">Uncharacterized protein</fullName>
    </submittedName>
</protein>
<dbReference type="AlphaFoldDB" id="A0A1X2FBZ0"/>
<proteinExistence type="predicted"/>
<evidence type="ECO:0000313" key="2">
    <source>
        <dbReference type="Proteomes" id="UP000193964"/>
    </source>
</evidence>
<dbReference type="EMBL" id="LQQA01000012">
    <property type="protein sequence ID" value="ORX15897.1"/>
    <property type="molecule type" value="Genomic_DNA"/>
</dbReference>
<organism evidence="1 2">
    <name type="scientific">Mycolicibacterium wolinskyi</name>
    <dbReference type="NCBI Taxonomy" id="59750"/>
    <lineage>
        <taxon>Bacteria</taxon>
        <taxon>Bacillati</taxon>
        <taxon>Actinomycetota</taxon>
        <taxon>Actinomycetes</taxon>
        <taxon>Mycobacteriales</taxon>
        <taxon>Mycobacteriaceae</taxon>
        <taxon>Mycolicibacterium</taxon>
    </lineage>
</organism>
<name>A0A1X2FBZ0_9MYCO</name>
<sequence length="114" mass="12520">MAHMHVRRGVAGGGESELVSGLWMAADPCLSDDDREALRMALGSAEPYLAILVLVRRLAATRYPLPRNVFTKFQIWLKNLPPLSESGCWPPMQLDLHVLAADLEVGQDPDRGIG</sequence>
<dbReference type="Proteomes" id="UP000193964">
    <property type="component" value="Unassembled WGS sequence"/>
</dbReference>